<dbReference type="SUPFAM" id="SSF55729">
    <property type="entry name" value="Acyl-CoA N-acyltransferases (Nat)"/>
    <property type="match status" value="1"/>
</dbReference>
<comment type="caution">
    <text evidence="2">The sequence shown here is derived from an EMBL/GenBank/DDBJ whole genome shotgun (WGS) entry which is preliminary data.</text>
</comment>
<protein>
    <submittedName>
        <fullName evidence="2">GNAT family N-acetyltransferase</fullName>
    </submittedName>
</protein>
<dbReference type="EMBL" id="DRMJ01000180">
    <property type="protein sequence ID" value="HHL42683.1"/>
    <property type="molecule type" value="Genomic_DNA"/>
</dbReference>
<accession>A0A7C5R0D4</accession>
<proteinExistence type="predicted"/>
<evidence type="ECO:0000313" key="2">
    <source>
        <dbReference type="EMBL" id="HHL42683.1"/>
    </source>
</evidence>
<reference evidence="2" key="1">
    <citation type="journal article" date="2020" name="mSystems">
        <title>Genome- and Community-Level Interaction Insights into Carbon Utilization and Element Cycling Functions of Hydrothermarchaeota in Hydrothermal Sediment.</title>
        <authorList>
            <person name="Zhou Z."/>
            <person name="Liu Y."/>
            <person name="Xu W."/>
            <person name="Pan J."/>
            <person name="Luo Z.H."/>
            <person name="Li M."/>
        </authorList>
    </citation>
    <scope>NUCLEOTIDE SEQUENCE [LARGE SCALE GENOMIC DNA]</scope>
    <source>
        <strain evidence="2">HyVt-485</strain>
    </source>
</reference>
<dbReference type="AlphaFoldDB" id="A0A7C5R0D4"/>
<gene>
    <name evidence="2" type="ORF">ENJ42_03630</name>
</gene>
<dbReference type="Gene3D" id="3.40.630.30">
    <property type="match status" value="1"/>
</dbReference>
<sequence>MLSTDRLTIGRGVTSLSTTIIKPDALSEGQKALWAHWTFTNPQLYSPYFNLGYTELLARLCPDVYVLCIFENGECIGFLPFQARPKSAGRIGFARPVGAPMTDYHGLISAPTTRFNLQDVLKDAGFGAFHFSAAPSTQNELARHARTRSQCTVMDITKGAEAWRKTRDASYRRHLKSTRRRIKKSADLGPRKFVFQCQDEDVFSTLIEWKREKFRTTGKYDVLSVSWTRELLQTLWSRGKEHGLWADMHVLYFGNDIAAIDLGLTDGHTFHSWMVAYNNDFHTLAPGIQLLEALVDEGKNLGYKRLDLGAGIDGYKRHYASEDISVCAGFIAAKGPAATLSRLYGSCENFGESHLGGLGKWPGKARRRYGQISACDQSLGGRAKALVQAFRPVHH</sequence>
<evidence type="ECO:0000259" key="1">
    <source>
        <dbReference type="Pfam" id="PF13480"/>
    </source>
</evidence>
<dbReference type="InterPro" id="IPR016181">
    <property type="entry name" value="Acyl_CoA_acyltransferase"/>
</dbReference>
<dbReference type="Proteomes" id="UP000885830">
    <property type="component" value="Unassembled WGS sequence"/>
</dbReference>
<organism evidence="2">
    <name type="scientific">Hellea balneolensis</name>
    <dbReference type="NCBI Taxonomy" id="287478"/>
    <lineage>
        <taxon>Bacteria</taxon>
        <taxon>Pseudomonadati</taxon>
        <taxon>Pseudomonadota</taxon>
        <taxon>Alphaproteobacteria</taxon>
        <taxon>Maricaulales</taxon>
        <taxon>Robiginitomaculaceae</taxon>
        <taxon>Hellea</taxon>
    </lineage>
</organism>
<name>A0A7C5R0D4_9PROT</name>
<dbReference type="Pfam" id="PF13480">
    <property type="entry name" value="Acetyltransf_6"/>
    <property type="match status" value="1"/>
</dbReference>
<feature type="domain" description="BioF2-like acetyltransferase" evidence="1">
    <location>
        <begin position="173"/>
        <end position="317"/>
    </location>
</feature>
<dbReference type="InterPro" id="IPR038740">
    <property type="entry name" value="BioF2-like_GNAT_dom"/>
</dbReference>